<name>A0ABP9F9V3_9PSEU</name>
<dbReference type="EMBL" id="BAABHQ010000027">
    <property type="protein sequence ID" value="GAA4895255.1"/>
    <property type="molecule type" value="Genomic_DNA"/>
</dbReference>
<proteinExistence type="predicted"/>
<feature type="compositionally biased region" description="Basic and acidic residues" evidence="1">
    <location>
        <begin position="122"/>
        <end position="139"/>
    </location>
</feature>
<keyword evidence="3" id="KW-1185">Reference proteome</keyword>
<dbReference type="Proteomes" id="UP001500457">
    <property type="component" value="Unassembled WGS sequence"/>
</dbReference>
<comment type="caution">
    <text evidence="2">The sequence shown here is derived from an EMBL/GenBank/DDBJ whole genome shotgun (WGS) entry which is preliminary data.</text>
</comment>
<evidence type="ECO:0008006" key="4">
    <source>
        <dbReference type="Google" id="ProtNLM"/>
    </source>
</evidence>
<organism evidence="2 3">
    <name type="scientific">Actinomycetospora straminea</name>
    <dbReference type="NCBI Taxonomy" id="663607"/>
    <lineage>
        <taxon>Bacteria</taxon>
        <taxon>Bacillati</taxon>
        <taxon>Actinomycetota</taxon>
        <taxon>Actinomycetes</taxon>
        <taxon>Pseudonocardiales</taxon>
        <taxon>Pseudonocardiaceae</taxon>
        <taxon>Actinomycetospora</taxon>
    </lineage>
</organism>
<gene>
    <name evidence="2" type="ORF">GCM10023203_56910</name>
</gene>
<sequence length="236" mass="25422">MSDHPHDLQKRRDICRAEFMLSLASGLAREASVKALRYRAAAAGVSLHAAALAVLSTEPTEQLLMDPPPTPEQSTLHGHLYAIHPDAATTTTSDARTTRSTSTPLRVAGTSRPDALLPRRPGRTDMARKNPHERQDERDVERAARMIADAHGLTGAQGFRALGDRAAHAGISLHAAALAAVSTNPRDELRYEPPRRVRRAMGLSARARVELGVDGSGRVRVRRVGCRRRCCAGGGG</sequence>
<feature type="region of interest" description="Disordered" evidence="1">
    <location>
        <begin position="88"/>
        <end position="139"/>
    </location>
</feature>
<feature type="compositionally biased region" description="Low complexity" evidence="1">
    <location>
        <begin position="88"/>
        <end position="103"/>
    </location>
</feature>
<evidence type="ECO:0000313" key="2">
    <source>
        <dbReference type="EMBL" id="GAA4895255.1"/>
    </source>
</evidence>
<evidence type="ECO:0000313" key="3">
    <source>
        <dbReference type="Proteomes" id="UP001500457"/>
    </source>
</evidence>
<accession>A0ABP9F9V3</accession>
<evidence type="ECO:0000256" key="1">
    <source>
        <dbReference type="SAM" id="MobiDB-lite"/>
    </source>
</evidence>
<protein>
    <recommendedName>
        <fullName evidence="4">ANTAR domain-containing protein</fullName>
    </recommendedName>
</protein>
<reference evidence="3" key="1">
    <citation type="journal article" date="2019" name="Int. J. Syst. Evol. Microbiol.">
        <title>The Global Catalogue of Microorganisms (GCM) 10K type strain sequencing project: providing services to taxonomists for standard genome sequencing and annotation.</title>
        <authorList>
            <consortium name="The Broad Institute Genomics Platform"/>
            <consortium name="The Broad Institute Genome Sequencing Center for Infectious Disease"/>
            <person name="Wu L."/>
            <person name="Ma J."/>
        </authorList>
    </citation>
    <scope>NUCLEOTIDE SEQUENCE [LARGE SCALE GENOMIC DNA]</scope>
    <source>
        <strain evidence="3">JCM 17983</strain>
    </source>
</reference>